<evidence type="ECO:0000313" key="1">
    <source>
        <dbReference type="EMBL" id="CEM38442.1"/>
    </source>
</evidence>
<sequence>MIVQKSGTGDAETANIMIRTSERHAAPDGQKAGKKYSRTTRFICRDDVVGLETLRTIFGYGTHGVTYLLAVLDRSISGPFVQPLRPC</sequence>
<name>A0A0G4H4J5_VITBC</name>
<organism evidence="1 2">
    <name type="scientific">Vitrella brassicaformis (strain CCMP3155)</name>
    <dbReference type="NCBI Taxonomy" id="1169540"/>
    <lineage>
        <taxon>Eukaryota</taxon>
        <taxon>Sar</taxon>
        <taxon>Alveolata</taxon>
        <taxon>Colpodellida</taxon>
        <taxon>Vitrellaceae</taxon>
        <taxon>Vitrella</taxon>
    </lineage>
</organism>
<reference evidence="1 2" key="1">
    <citation type="submission" date="2014-11" db="EMBL/GenBank/DDBJ databases">
        <authorList>
            <person name="Zhu J."/>
            <person name="Qi W."/>
            <person name="Song R."/>
        </authorList>
    </citation>
    <scope>NUCLEOTIDE SEQUENCE [LARGE SCALE GENOMIC DNA]</scope>
</reference>
<dbReference type="EMBL" id="CDMY01000983">
    <property type="protein sequence ID" value="CEM38442.1"/>
    <property type="molecule type" value="Genomic_DNA"/>
</dbReference>
<keyword evidence="2" id="KW-1185">Reference proteome</keyword>
<dbReference type="InParanoid" id="A0A0G4H4J5"/>
<dbReference type="Proteomes" id="UP000041254">
    <property type="component" value="Unassembled WGS sequence"/>
</dbReference>
<accession>A0A0G4H4J5</accession>
<protein>
    <submittedName>
        <fullName evidence="1">Uncharacterized protein</fullName>
    </submittedName>
</protein>
<dbReference type="AlphaFoldDB" id="A0A0G4H4J5"/>
<evidence type="ECO:0000313" key="2">
    <source>
        <dbReference type="Proteomes" id="UP000041254"/>
    </source>
</evidence>
<proteinExistence type="predicted"/>
<gene>
    <name evidence="1" type="ORF">Vbra_22447</name>
</gene>
<dbReference type="VEuPathDB" id="CryptoDB:Vbra_22447"/>